<dbReference type="Proteomes" id="UP000867740">
    <property type="component" value="Unassembled WGS sequence"/>
</dbReference>
<organism evidence="4 5">
    <name type="scientific">Kluyvera intermedia</name>
    <name type="common">Enterobacter intermedius</name>
    <dbReference type="NCBI Taxonomy" id="61648"/>
    <lineage>
        <taxon>Bacteria</taxon>
        <taxon>Pseudomonadati</taxon>
        <taxon>Pseudomonadota</taxon>
        <taxon>Gammaproteobacteria</taxon>
        <taxon>Enterobacterales</taxon>
        <taxon>Enterobacteriaceae</taxon>
        <taxon>Kluyvera</taxon>
    </lineage>
</organism>
<reference evidence="4" key="2">
    <citation type="submission" date="2020-10" db="EMBL/GenBank/DDBJ databases">
        <authorList>
            <consortium name="NCBI Pathogen Detection Project"/>
        </authorList>
    </citation>
    <scope>NUCLEOTIDE SEQUENCE</scope>
    <source>
        <strain evidence="4">CAVp300</strain>
    </source>
</reference>
<evidence type="ECO:0000256" key="2">
    <source>
        <dbReference type="SAM" id="Phobius"/>
    </source>
</evidence>
<gene>
    <name evidence="4" type="ORF">I8531_001605</name>
</gene>
<protein>
    <submittedName>
        <fullName evidence="4">AsmA family protein</fullName>
    </submittedName>
</protein>
<proteinExistence type="predicted"/>
<dbReference type="AlphaFoldDB" id="A0A9P3T5I3"/>
<evidence type="ECO:0000259" key="3">
    <source>
        <dbReference type="Pfam" id="PF05170"/>
    </source>
</evidence>
<keyword evidence="2" id="KW-0812">Transmembrane</keyword>
<dbReference type="EMBL" id="DACSUM010000009">
    <property type="protein sequence ID" value="HAT3581323.1"/>
    <property type="molecule type" value="Genomic_DNA"/>
</dbReference>
<comment type="caution">
    <text evidence="4">The sequence shown here is derived from an EMBL/GenBank/DDBJ whole genome shotgun (WGS) entry which is preliminary data.</text>
</comment>
<sequence>MKFIGKLLIFVIVVLLLAIVACYFLLQTRWGATQVSNWVNEKSQYHLAVDAIDHQLSSPSHVLLRNVNFGRKGQPATLVAKAVDIGLSSRQFTDPLHTDTILLQDGTLNLSPATAPLPFQADRLQLSNMAFNSPATGWDLSAQRVTGAVIPWQPVEGNVLGTQAQIQMSAGSMTLNGVPANNVLIQGSLDKGTVTLTTIGADMARGSLTGNARRDADGGWVVDNLRLTDIRLQSDKSLKDFFAPLTTLPSLQIGRLDVTDARLQGPEWAIADLDLTLRNLTLTKGDWHTDDGQLSMNANEFIYGSLHFYDPIVNAEFTPAGIAMQQFTTRWENGMVRTSGYWTRSGKALVLNDAAIVGLEYTLPANWKQLWMDTLPDWLNSVTLTKFSASRNLVIDIDPAFPWQLTSLDGYGTNVQLARDHKWGVWNGDVKLNAAAATFNRVDVRRPSLGLSANGSSVNITELSAFTEKGMLEATAVVGQTPDRTVKVSLNGRGVPVNVLEQWGWPALPISGDGNLQVSATGRIQADAPLKPTVDGELSAVNAQQQQVKQTMRNGVVSGGEAVAPASAPVPTPTTTQPTP</sequence>
<keyword evidence="2" id="KW-0472">Membrane</keyword>
<feature type="compositionally biased region" description="Low complexity" evidence="1">
    <location>
        <begin position="562"/>
        <end position="580"/>
    </location>
</feature>
<evidence type="ECO:0000256" key="1">
    <source>
        <dbReference type="SAM" id="MobiDB-lite"/>
    </source>
</evidence>
<accession>A0A9P3T5I3</accession>
<feature type="domain" description="AsmA" evidence="3">
    <location>
        <begin position="403"/>
        <end position="539"/>
    </location>
</feature>
<evidence type="ECO:0000313" key="4">
    <source>
        <dbReference type="EMBL" id="HAT3581323.1"/>
    </source>
</evidence>
<feature type="transmembrane region" description="Helical" evidence="2">
    <location>
        <begin position="7"/>
        <end position="26"/>
    </location>
</feature>
<reference evidence="4" key="1">
    <citation type="journal article" date="2018" name="Genome Biol.">
        <title>SKESA: strategic k-mer extension for scrupulous assemblies.</title>
        <authorList>
            <person name="Souvorov A."/>
            <person name="Agarwala R."/>
            <person name="Lipman D.J."/>
        </authorList>
    </citation>
    <scope>NUCLEOTIDE SEQUENCE</scope>
    <source>
        <strain evidence="4">CAVp300</strain>
    </source>
</reference>
<evidence type="ECO:0000313" key="5">
    <source>
        <dbReference type="Proteomes" id="UP000867740"/>
    </source>
</evidence>
<dbReference type="Pfam" id="PF05170">
    <property type="entry name" value="AsmA"/>
    <property type="match status" value="1"/>
</dbReference>
<dbReference type="RefSeq" id="WP_047372563.1">
    <property type="nucleotide sequence ID" value="NZ_CABMNU010000005.1"/>
</dbReference>
<feature type="region of interest" description="Disordered" evidence="1">
    <location>
        <begin position="559"/>
        <end position="580"/>
    </location>
</feature>
<dbReference type="PROSITE" id="PS51257">
    <property type="entry name" value="PROKAR_LIPOPROTEIN"/>
    <property type="match status" value="1"/>
</dbReference>
<dbReference type="InterPro" id="IPR007844">
    <property type="entry name" value="AsmA"/>
</dbReference>
<keyword evidence="2" id="KW-1133">Transmembrane helix</keyword>
<name>A0A9P3T5I3_KLUIN</name>